<feature type="transmembrane region" description="Helical" evidence="8">
    <location>
        <begin position="232"/>
        <end position="254"/>
    </location>
</feature>
<comment type="caution">
    <text evidence="9">The sequence shown here is derived from an EMBL/GenBank/DDBJ whole genome shotgun (WGS) entry which is preliminary data.</text>
</comment>
<evidence type="ECO:0000256" key="8">
    <source>
        <dbReference type="SAM" id="Phobius"/>
    </source>
</evidence>
<feature type="transmembrane region" description="Helical" evidence="8">
    <location>
        <begin position="260"/>
        <end position="279"/>
    </location>
</feature>
<sequence length="318" mass="33787">MSEVWPIVASVLGVFLVMGVGAGCRQLKWLTTEADRTLANLTANVMLPAYFIGKFATSTEIGSVTTAWQPTAFGFCSTAFGFGIAYLIARSLGPKIGLTTDVSQRAFALCVGIANYGYIPLPLAEKFYPSAVIELILHNVGVDVALWSIGLAIISGSGGNGWRGMLKSAPLWAVLISVALSELGWIKYVPAPILSAIGAIGACAIPLGLLLSGAIIVDFLKDGAWRGSPRTIFAAIGVRQILLPLIMLAMGRWLFASTDLRAVVMLQAAMPAAVFPIVLTKLYEKDTETALRVVLWTSIAGLVLMPAWLAAGTWWMGL</sequence>
<reference evidence="9 10" key="1">
    <citation type="submission" date="2019-02" db="EMBL/GenBank/DDBJ databases">
        <title>Deep-cultivation of Planctomycetes and their phenomic and genomic characterization uncovers novel biology.</title>
        <authorList>
            <person name="Wiegand S."/>
            <person name="Jogler M."/>
            <person name="Boedeker C."/>
            <person name="Pinto D."/>
            <person name="Vollmers J."/>
            <person name="Rivas-Marin E."/>
            <person name="Kohn T."/>
            <person name="Peeters S.H."/>
            <person name="Heuer A."/>
            <person name="Rast P."/>
            <person name="Oberbeckmann S."/>
            <person name="Bunk B."/>
            <person name="Jeske O."/>
            <person name="Meyerdierks A."/>
            <person name="Storesund J.E."/>
            <person name="Kallscheuer N."/>
            <person name="Luecker S."/>
            <person name="Lage O.M."/>
            <person name="Pohl T."/>
            <person name="Merkel B.J."/>
            <person name="Hornburger P."/>
            <person name="Mueller R.-W."/>
            <person name="Bruemmer F."/>
            <person name="Labrenz M."/>
            <person name="Spormann A.M."/>
            <person name="Op Den Camp H."/>
            <person name="Overmann J."/>
            <person name="Amann R."/>
            <person name="Jetten M.S.M."/>
            <person name="Mascher T."/>
            <person name="Medema M.H."/>
            <person name="Devos D.P."/>
            <person name="Kaster A.-K."/>
            <person name="Ovreas L."/>
            <person name="Rohde M."/>
            <person name="Galperin M.Y."/>
            <person name="Jogler C."/>
        </authorList>
    </citation>
    <scope>NUCLEOTIDE SEQUENCE [LARGE SCALE GENOMIC DNA]</scope>
    <source>
        <strain evidence="9 10">Pla52n</strain>
    </source>
</reference>
<dbReference type="Proteomes" id="UP000320176">
    <property type="component" value="Unassembled WGS sequence"/>
</dbReference>
<feature type="transmembrane region" description="Helical" evidence="8">
    <location>
        <begin position="194"/>
        <end position="220"/>
    </location>
</feature>
<name>A0A5C6ASZ2_9BACT</name>
<dbReference type="PANTHER" id="PTHR36838">
    <property type="entry name" value="AUXIN EFFLUX CARRIER FAMILY PROTEIN"/>
    <property type="match status" value="1"/>
</dbReference>
<accession>A0A5C6ASZ2</accession>
<proteinExistence type="inferred from homology"/>
<feature type="transmembrane region" description="Helical" evidence="8">
    <location>
        <begin position="72"/>
        <end position="93"/>
    </location>
</feature>
<gene>
    <name evidence="9" type="ORF">Pla52n_37250</name>
</gene>
<evidence type="ECO:0000256" key="3">
    <source>
        <dbReference type="ARBA" id="ARBA00022448"/>
    </source>
</evidence>
<evidence type="ECO:0000256" key="6">
    <source>
        <dbReference type="ARBA" id="ARBA00022989"/>
    </source>
</evidence>
<keyword evidence="5 8" id="KW-0812">Transmembrane</keyword>
<feature type="transmembrane region" description="Helical" evidence="8">
    <location>
        <begin position="36"/>
        <end position="52"/>
    </location>
</feature>
<dbReference type="InterPro" id="IPR004776">
    <property type="entry name" value="Mem_transp_PIN-like"/>
</dbReference>
<protein>
    <submittedName>
        <fullName evidence="9">Membrane transport protein</fullName>
    </submittedName>
</protein>
<dbReference type="RefSeq" id="WP_146520952.1">
    <property type="nucleotide sequence ID" value="NZ_CP151726.1"/>
</dbReference>
<keyword evidence="7 8" id="KW-0472">Membrane</keyword>
<evidence type="ECO:0000256" key="1">
    <source>
        <dbReference type="ARBA" id="ARBA00004651"/>
    </source>
</evidence>
<dbReference type="AlphaFoldDB" id="A0A5C6ASZ2"/>
<evidence type="ECO:0000313" key="9">
    <source>
        <dbReference type="EMBL" id="TWU02668.1"/>
    </source>
</evidence>
<feature type="transmembrane region" description="Helical" evidence="8">
    <location>
        <begin position="291"/>
        <end position="316"/>
    </location>
</feature>
<evidence type="ECO:0000256" key="4">
    <source>
        <dbReference type="ARBA" id="ARBA00022475"/>
    </source>
</evidence>
<feature type="transmembrane region" description="Helical" evidence="8">
    <location>
        <begin position="169"/>
        <end position="188"/>
    </location>
</feature>
<dbReference type="PANTHER" id="PTHR36838:SF3">
    <property type="entry name" value="TRANSPORTER AUXIN EFFLUX CARRIER EC FAMILY"/>
    <property type="match status" value="1"/>
</dbReference>
<evidence type="ECO:0000256" key="5">
    <source>
        <dbReference type="ARBA" id="ARBA00022692"/>
    </source>
</evidence>
<feature type="transmembrane region" description="Helical" evidence="8">
    <location>
        <begin position="144"/>
        <end position="162"/>
    </location>
</feature>
<comment type="similarity">
    <text evidence="2">Belongs to the auxin efflux carrier (TC 2.A.69) family.</text>
</comment>
<organism evidence="9 10">
    <name type="scientific">Stieleria varia</name>
    <dbReference type="NCBI Taxonomy" id="2528005"/>
    <lineage>
        <taxon>Bacteria</taxon>
        <taxon>Pseudomonadati</taxon>
        <taxon>Planctomycetota</taxon>
        <taxon>Planctomycetia</taxon>
        <taxon>Pirellulales</taxon>
        <taxon>Pirellulaceae</taxon>
        <taxon>Stieleria</taxon>
    </lineage>
</organism>
<keyword evidence="6 8" id="KW-1133">Transmembrane helix</keyword>
<keyword evidence="4" id="KW-1003">Cell membrane</keyword>
<dbReference type="EMBL" id="SJPN01000004">
    <property type="protein sequence ID" value="TWU02668.1"/>
    <property type="molecule type" value="Genomic_DNA"/>
</dbReference>
<dbReference type="GO" id="GO:0005886">
    <property type="term" value="C:plasma membrane"/>
    <property type="evidence" value="ECO:0007669"/>
    <property type="project" value="UniProtKB-SubCell"/>
</dbReference>
<evidence type="ECO:0000256" key="2">
    <source>
        <dbReference type="ARBA" id="ARBA00010145"/>
    </source>
</evidence>
<dbReference type="Gene3D" id="1.20.1530.20">
    <property type="match status" value="1"/>
</dbReference>
<keyword evidence="3" id="KW-0813">Transport</keyword>
<keyword evidence="10" id="KW-1185">Reference proteome</keyword>
<evidence type="ECO:0000313" key="10">
    <source>
        <dbReference type="Proteomes" id="UP000320176"/>
    </source>
</evidence>
<feature type="transmembrane region" description="Helical" evidence="8">
    <location>
        <begin position="105"/>
        <end position="124"/>
    </location>
</feature>
<feature type="transmembrane region" description="Helical" evidence="8">
    <location>
        <begin position="6"/>
        <end position="24"/>
    </location>
</feature>
<dbReference type="InterPro" id="IPR038770">
    <property type="entry name" value="Na+/solute_symporter_sf"/>
</dbReference>
<dbReference type="Pfam" id="PF03547">
    <property type="entry name" value="Mem_trans"/>
    <property type="match status" value="2"/>
</dbReference>
<comment type="subcellular location">
    <subcellularLocation>
        <location evidence="1">Cell membrane</location>
        <topology evidence="1">Multi-pass membrane protein</topology>
    </subcellularLocation>
</comment>
<evidence type="ECO:0000256" key="7">
    <source>
        <dbReference type="ARBA" id="ARBA00023136"/>
    </source>
</evidence>
<dbReference type="OrthoDB" id="233542at2"/>
<dbReference type="GO" id="GO:0055085">
    <property type="term" value="P:transmembrane transport"/>
    <property type="evidence" value="ECO:0007669"/>
    <property type="project" value="InterPro"/>
</dbReference>